<feature type="transmembrane region" description="Helical" evidence="5">
    <location>
        <begin position="128"/>
        <end position="153"/>
    </location>
</feature>
<dbReference type="AlphaFoldDB" id="A0A9D1FD75"/>
<comment type="subcellular location">
    <subcellularLocation>
        <location evidence="1">Membrane</location>
        <topology evidence="1">Multi-pass membrane protein</topology>
    </subcellularLocation>
</comment>
<dbReference type="PANTHER" id="PTHR37422">
    <property type="entry name" value="TEICHURONIC ACID BIOSYNTHESIS PROTEIN TUAE"/>
    <property type="match status" value="1"/>
</dbReference>
<feature type="transmembrane region" description="Helical" evidence="5">
    <location>
        <begin position="247"/>
        <end position="267"/>
    </location>
</feature>
<keyword evidence="3 5" id="KW-1133">Transmembrane helix</keyword>
<dbReference type="InterPro" id="IPR007016">
    <property type="entry name" value="O-antigen_ligase-rel_domated"/>
</dbReference>
<evidence type="ECO:0000256" key="3">
    <source>
        <dbReference type="ARBA" id="ARBA00022989"/>
    </source>
</evidence>
<dbReference type="Pfam" id="PF04932">
    <property type="entry name" value="Wzy_C"/>
    <property type="match status" value="1"/>
</dbReference>
<keyword evidence="2 5" id="KW-0812">Transmembrane</keyword>
<feature type="transmembrane region" description="Helical" evidence="5">
    <location>
        <begin position="12"/>
        <end position="28"/>
    </location>
</feature>
<evidence type="ECO:0000256" key="5">
    <source>
        <dbReference type="SAM" id="Phobius"/>
    </source>
</evidence>
<evidence type="ECO:0000313" key="7">
    <source>
        <dbReference type="EMBL" id="HIS66748.1"/>
    </source>
</evidence>
<feature type="domain" description="O-antigen ligase-related" evidence="6">
    <location>
        <begin position="208"/>
        <end position="364"/>
    </location>
</feature>
<dbReference type="EMBL" id="DVJK01000115">
    <property type="protein sequence ID" value="HIS66748.1"/>
    <property type="molecule type" value="Genomic_DNA"/>
</dbReference>
<organism evidence="7 8">
    <name type="scientific">Candidatus Scatomorpha merdipullorum</name>
    <dbReference type="NCBI Taxonomy" id="2840927"/>
    <lineage>
        <taxon>Bacteria</taxon>
        <taxon>Bacillati</taxon>
        <taxon>Bacillota</taxon>
        <taxon>Clostridia</taxon>
        <taxon>Eubacteriales</taxon>
        <taxon>Candidatus Scatomorpha</taxon>
    </lineage>
</organism>
<accession>A0A9D1FD75</accession>
<dbReference type="GO" id="GO:0016020">
    <property type="term" value="C:membrane"/>
    <property type="evidence" value="ECO:0007669"/>
    <property type="project" value="UniProtKB-SubCell"/>
</dbReference>
<feature type="transmembrane region" description="Helical" evidence="5">
    <location>
        <begin position="348"/>
        <end position="371"/>
    </location>
</feature>
<feature type="transmembrane region" description="Helical" evidence="5">
    <location>
        <begin position="173"/>
        <end position="195"/>
    </location>
</feature>
<sequence length="417" mass="44465">MGMKISPACLTDKYICVMLLVFPLWTGFEGYGNITFWKFAFFAAVTGLWLASLAVSALAGRERPRPDRPFALLCALLLAWAALSYLASPFSPGLMGRRYDGLLPLALYVLAGLGCSAYGEFKWRYVNLLGVSVTLCCLVAALQLAGLNPLWLYPEGFDFYGAGVDYNGAFLGTLGNTNILGGFLALSCPLLAFSAVNRRESLWLLLPAALGAAICALGGCEAALVGLLGSALIFVPYYVYQKKRRLGLAVLALEAAAGLAALLWLYLAAPESGTLHELGELLHGRVEDSFGSSRVAIWREALRLFGERPVLGGGPGSFALRSTLEFTRYVPETGLTFHTLADSAHSEILSALTELGIIGGACYVTLAAHTLRRSLRTPLAPALLAYLLQALFSTGTCFTLPLLAILSALAAAARHKA</sequence>
<feature type="transmembrane region" description="Helical" evidence="5">
    <location>
        <begin position="202"/>
        <end position="219"/>
    </location>
</feature>
<dbReference type="Proteomes" id="UP000824001">
    <property type="component" value="Unassembled WGS sequence"/>
</dbReference>
<evidence type="ECO:0000256" key="4">
    <source>
        <dbReference type="ARBA" id="ARBA00023136"/>
    </source>
</evidence>
<keyword evidence="4 5" id="KW-0472">Membrane</keyword>
<evidence type="ECO:0000256" key="1">
    <source>
        <dbReference type="ARBA" id="ARBA00004141"/>
    </source>
</evidence>
<dbReference type="GO" id="GO:0016874">
    <property type="term" value="F:ligase activity"/>
    <property type="evidence" value="ECO:0007669"/>
    <property type="project" value="UniProtKB-KW"/>
</dbReference>
<comment type="caution">
    <text evidence="7">The sequence shown here is derived from an EMBL/GenBank/DDBJ whole genome shotgun (WGS) entry which is preliminary data.</text>
</comment>
<proteinExistence type="predicted"/>
<feature type="transmembrane region" description="Helical" evidence="5">
    <location>
        <begin position="102"/>
        <end position="121"/>
    </location>
</feature>
<feature type="transmembrane region" description="Helical" evidence="5">
    <location>
        <begin position="383"/>
        <end position="413"/>
    </location>
</feature>
<keyword evidence="7" id="KW-0436">Ligase</keyword>
<evidence type="ECO:0000259" key="6">
    <source>
        <dbReference type="Pfam" id="PF04932"/>
    </source>
</evidence>
<reference evidence="7" key="2">
    <citation type="journal article" date="2021" name="PeerJ">
        <title>Extensive microbial diversity within the chicken gut microbiome revealed by metagenomics and culture.</title>
        <authorList>
            <person name="Gilroy R."/>
            <person name="Ravi A."/>
            <person name="Getino M."/>
            <person name="Pursley I."/>
            <person name="Horton D.L."/>
            <person name="Alikhan N.F."/>
            <person name="Baker D."/>
            <person name="Gharbi K."/>
            <person name="Hall N."/>
            <person name="Watson M."/>
            <person name="Adriaenssens E.M."/>
            <person name="Foster-Nyarko E."/>
            <person name="Jarju S."/>
            <person name="Secka A."/>
            <person name="Antonio M."/>
            <person name="Oren A."/>
            <person name="Chaudhuri R.R."/>
            <person name="La Ragione R."/>
            <person name="Hildebrand F."/>
            <person name="Pallen M.J."/>
        </authorList>
    </citation>
    <scope>NUCLEOTIDE SEQUENCE</scope>
    <source>
        <strain evidence="7">ChiHjej10B9-9673</strain>
    </source>
</reference>
<gene>
    <name evidence="7" type="ORF">IAC18_04200</name>
</gene>
<name>A0A9D1FD75_9FIRM</name>
<feature type="transmembrane region" description="Helical" evidence="5">
    <location>
        <begin position="70"/>
        <end position="90"/>
    </location>
</feature>
<reference evidence="7" key="1">
    <citation type="submission" date="2020-10" db="EMBL/GenBank/DDBJ databases">
        <authorList>
            <person name="Gilroy R."/>
        </authorList>
    </citation>
    <scope>NUCLEOTIDE SEQUENCE</scope>
    <source>
        <strain evidence="7">ChiHjej10B9-9673</strain>
    </source>
</reference>
<evidence type="ECO:0000256" key="2">
    <source>
        <dbReference type="ARBA" id="ARBA00022692"/>
    </source>
</evidence>
<dbReference type="InterPro" id="IPR051533">
    <property type="entry name" value="WaaL-like"/>
</dbReference>
<evidence type="ECO:0000313" key="8">
    <source>
        <dbReference type="Proteomes" id="UP000824001"/>
    </source>
</evidence>
<feature type="transmembrane region" description="Helical" evidence="5">
    <location>
        <begin position="34"/>
        <end position="58"/>
    </location>
</feature>
<feature type="transmembrane region" description="Helical" evidence="5">
    <location>
        <begin position="225"/>
        <end position="240"/>
    </location>
</feature>
<protein>
    <submittedName>
        <fullName evidence="7">O-antigen ligase family protein</fullName>
    </submittedName>
</protein>
<dbReference type="PANTHER" id="PTHR37422:SF13">
    <property type="entry name" value="LIPOPOLYSACCHARIDE BIOSYNTHESIS PROTEIN PA4999-RELATED"/>
    <property type="match status" value="1"/>
</dbReference>